<accession>A0ABS7C7L6</accession>
<evidence type="ECO:0000256" key="3">
    <source>
        <dbReference type="ARBA" id="ARBA00024226"/>
    </source>
</evidence>
<dbReference type="EMBL" id="JAHZIK010000696">
    <property type="protein sequence ID" value="MBW7456903.1"/>
    <property type="molecule type" value="Genomic_DNA"/>
</dbReference>
<dbReference type="InterPro" id="IPR016162">
    <property type="entry name" value="Ald_DH_N"/>
</dbReference>
<evidence type="ECO:0000313" key="7">
    <source>
        <dbReference type="Proteomes" id="UP001519887"/>
    </source>
</evidence>
<dbReference type="SUPFAM" id="SSF53720">
    <property type="entry name" value="ALDH-like"/>
    <property type="match status" value="1"/>
</dbReference>
<comment type="catalytic activity">
    <reaction evidence="4">
        <text>an aldehyde + NAD(+) + H2O = a carboxylate + NADH + 2 H(+)</text>
        <dbReference type="Rhea" id="RHEA:16185"/>
        <dbReference type="ChEBI" id="CHEBI:15377"/>
        <dbReference type="ChEBI" id="CHEBI:15378"/>
        <dbReference type="ChEBI" id="CHEBI:17478"/>
        <dbReference type="ChEBI" id="CHEBI:29067"/>
        <dbReference type="ChEBI" id="CHEBI:57540"/>
        <dbReference type="ChEBI" id="CHEBI:57945"/>
        <dbReference type="EC" id="1.2.1.3"/>
    </reaction>
</comment>
<keyword evidence="7" id="KW-1185">Reference proteome</keyword>
<feature type="non-terminal residue" evidence="6">
    <location>
        <position position="1"/>
    </location>
</feature>
<sequence>TKAIPLAVSAGFINSGQACLAGTRLIVPESRLEEVKRLIKTAIDAVKVGNLSDKTSLIGPMVNQKQFDTVQRYIRQAIEAGAELVAGGEGSPEGLEGGYFVKPTVFANVTNDMAIAREEVFGPVLVILTYKTEEEAVEIANDTSYGLQAFVSSGSLERANRVAEQIVAGRISVNGLHDEPKAPFGGFKQSGIGREHGIFGIEEYLEPKAIIGHDALLV</sequence>
<keyword evidence="2" id="KW-0560">Oxidoreductase</keyword>
<dbReference type="Proteomes" id="UP001519887">
    <property type="component" value="Unassembled WGS sequence"/>
</dbReference>
<feature type="domain" description="Aldehyde dehydrogenase" evidence="5">
    <location>
        <begin position="2"/>
        <end position="210"/>
    </location>
</feature>
<dbReference type="InterPro" id="IPR016161">
    <property type="entry name" value="Ald_DH/histidinol_DH"/>
</dbReference>
<name>A0ABS7C7L6_9BACL</name>
<protein>
    <recommendedName>
        <fullName evidence="3">aldehyde dehydrogenase (NAD(+))</fullName>
        <ecNumber evidence="3">1.2.1.3</ecNumber>
    </recommendedName>
</protein>
<comment type="caution">
    <text evidence="6">The sequence shown here is derived from an EMBL/GenBank/DDBJ whole genome shotgun (WGS) entry which is preliminary data.</text>
</comment>
<evidence type="ECO:0000313" key="6">
    <source>
        <dbReference type="EMBL" id="MBW7456903.1"/>
    </source>
</evidence>
<evidence type="ECO:0000256" key="4">
    <source>
        <dbReference type="ARBA" id="ARBA00049194"/>
    </source>
</evidence>
<dbReference type="InterPro" id="IPR016163">
    <property type="entry name" value="Ald_DH_C"/>
</dbReference>
<evidence type="ECO:0000259" key="5">
    <source>
        <dbReference type="Pfam" id="PF00171"/>
    </source>
</evidence>
<dbReference type="Gene3D" id="3.40.309.10">
    <property type="entry name" value="Aldehyde Dehydrogenase, Chain A, domain 2"/>
    <property type="match status" value="1"/>
</dbReference>
<dbReference type="Pfam" id="PF00171">
    <property type="entry name" value="Aldedh"/>
    <property type="match status" value="1"/>
</dbReference>
<dbReference type="EC" id="1.2.1.3" evidence="3"/>
<proteinExistence type="inferred from homology"/>
<evidence type="ECO:0000256" key="2">
    <source>
        <dbReference type="ARBA" id="ARBA00023002"/>
    </source>
</evidence>
<dbReference type="Gene3D" id="3.40.605.10">
    <property type="entry name" value="Aldehyde Dehydrogenase, Chain A, domain 1"/>
    <property type="match status" value="1"/>
</dbReference>
<dbReference type="InterPro" id="IPR016160">
    <property type="entry name" value="Ald_DH_CS_CYS"/>
</dbReference>
<reference evidence="6 7" key="1">
    <citation type="submission" date="2021-07" db="EMBL/GenBank/DDBJ databases">
        <title>Paenibacillus radiodurans sp. nov., isolated from the southeastern edge of Tengger Desert.</title>
        <authorList>
            <person name="Zhang G."/>
        </authorList>
    </citation>
    <scope>NUCLEOTIDE SEQUENCE [LARGE SCALE GENOMIC DNA]</scope>
    <source>
        <strain evidence="6 7">CCM 7311</strain>
    </source>
</reference>
<dbReference type="InterPro" id="IPR015590">
    <property type="entry name" value="Aldehyde_DH_dom"/>
</dbReference>
<dbReference type="PANTHER" id="PTHR42804">
    <property type="entry name" value="ALDEHYDE DEHYDROGENASE"/>
    <property type="match status" value="1"/>
</dbReference>
<comment type="similarity">
    <text evidence="1">Belongs to the aldehyde dehydrogenase family.</text>
</comment>
<dbReference type="PANTHER" id="PTHR42804:SF1">
    <property type="entry name" value="ALDEHYDE DEHYDROGENASE-RELATED"/>
    <property type="match status" value="1"/>
</dbReference>
<organism evidence="6 7">
    <name type="scientific">Paenibacillus sepulcri</name>
    <dbReference type="NCBI Taxonomy" id="359917"/>
    <lineage>
        <taxon>Bacteria</taxon>
        <taxon>Bacillati</taxon>
        <taxon>Bacillota</taxon>
        <taxon>Bacilli</taxon>
        <taxon>Bacillales</taxon>
        <taxon>Paenibacillaceae</taxon>
        <taxon>Paenibacillus</taxon>
    </lineage>
</organism>
<dbReference type="PROSITE" id="PS00070">
    <property type="entry name" value="ALDEHYDE_DEHYDR_CYS"/>
    <property type="match status" value="1"/>
</dbReference>
<gene>
    <name evidence="6" type="ORF">K0U00_22975</name>
</gene>
<evidence type="ECO:0000256" key="1">
    <source>
        <dbReference type="ARBA" id="ARBA00009986"/>
    </source>
</evidence>